<feature type="domain" description="DUF58" evidence="1">
    <location>
        <begin position="42"/>
        <end position="254"/>
    </location>
</feature>
<proteinExistence type="predicted"/>
<name>A0A7V2AZM1_RHOMR</name>
<dbReference type="InterPro" id="IPR036465">
    <property type="entry name" value="vWFA_dom_sf"/>
</dbReference>
<accession>A0A7V2AZM1</accession>
<evidence type="ECO:0000259" key="1">
    <source>
        <dbReference type="Pfam" id="PF01882"/>
    </source>
</evidence>
<organism evidence="2">
    <name type="scientific">Rhodothermus marinus</name>
    <name type="common">Rhodothermus obamensis</name>
    <dbReference type="NCBI Taxonomy" id="29549"/>
    <lineage>
        <taxon>Bacteria</taxon>
        <taxon>Pseudomonadati</taxon>
        <taxon>Rhodothermota</taxon>
        <taxon>Rhodothermia</taxon>
        <taxon>Rhodothermales</taxon>
        <taxon>Rhodothermaceae</taxon>
        <taxon>Rhodothermus</taxon>
    </lineage>
</organism>
<dbReference type="SUPFAM" id="SSF53300">
    <property type="entry name" value="vWA-like"/>
    <property type="match status" value="1"/>
</dbReference>
<dbReference type="Pfam" id="PF01882">
    <property type="entry name" value="DUF58"/>
    <property type="match status" value="1"/>
</dbReference>
<dbReference type="PANTHER" id="PTHR33608">
    <property type="entry name" value="BLL2464 PROTEIN"/>
    <property type="match status" value="1"/>
</dbReference>
<evidence type="ECO:0000313" key="2">
    <source>
        <dbReference type="EMBL" id="HER95551.1"/>
    </source>
</evidence>
<dbReference type="InterPro" id="IPR002881">
    <property type="entry name" value="DUF58"/>
</dbReference>
<protein>
    <submittedName>
        <fullName evidence="2">DUF58 domain-containing protein</fullName>
    </submittedName>
</protein>
<dbReference type="Gene3D" id="3.40.50.410">
    <property type="entry name" value="von Willebrand factor, type A domain"/>
    <property type="match status" value="1"/>
</dbReference>
<reference evidence="2" key="1">
    <citation type="journal article" date="2020" name="mSystems">
        <title>Genome- and Community-Level Interaction Insights into Carbon Utilization and Element Cycling Functions of Hydrothermarchaeota in Hydrothermal Sediment.</title>
        <authorList>
            <person name="Zhou Z."/>
            <person name="Liu Y."/>
            <person name="Xu W."/>
            <person name="Pan J."/>
            <person name="Luo Z.H."/>
            <person name="Li M."/>
        </authorList>
    </citation>
    <scope>NUCLEOTIDE SEQUENCE [LARGE SCALE GENOMIC DNA]</scope>
    <source>
        <strain evidence="2">SpSt-143</strain>
    </source>
</reference>
<dbReference type="AlphaFoldDB" id="A0A7V2AZM1"/>
<gene>
    <name evidence="2" type="ORF">ENO59_03405</name>
</gene>
<comment type="caution">
    <text evidence="2">The sequence shown here is derived from an EMBL/GenBank/DDBJ whole genome shotgun (WGS) entry which is preliminary data.</text>
</comment>
<dbReference type="EMBL" id="DSGB01000004">
    <property type="protein sequence ID" value="HER95551.1"/>
    <property type="molecule type" value="Genomic_DNA"/>
</dbReference>
<dbReference type="PANTHER" id="PTHR33608:SF6">
    <property type="entry name" value="BLL2464 PROTEIN"/>
    <property type="match status" value="1"/>
</dbReference>
<sequence length="292" mass="34228">MIPRELFQKIRRLEVRTRGLVDSLFSGEYHTAFKGQGITFAEVRPYQMGDDVRTIDWSVSARMGTLYVKLFEEEREQTLLLVVDVSGSQRFGLRRRTKQELAAEVCAVLGFSALRNHDKVGLLLFSDRIEGFVPPRKGRRHVLRLLRDLYACSPRSHRTDLRVALDYLLRVQRRRAIILLLSDFLDMPSFERPLRALARRHDVIALQLQDPVEQAWPAVGLVEVVDIETGQHRWLDTRSKRVQQWLAAHTQARQAALETQFRQLQIDHVCLRTDTDYVEPLLHFFHQRNRRR</sequence>